<dbReference type="PATRIC" id="fig|1300348.6.peg.1428"/>
<keyword evidence="2" id="KW-0808">Transferase</keyword>
<dbReference type="CDD" id="cd06223">
    <property type="entry name" value="PRTases_typeI"/>
    <property type="match status" value="1"/>
</dbReference>
<dbReference type="AlphaFoldDB" id="A0A0M9CGT5"/>
<evidence type="ECO:0000313" key="2">
    <source>
        <dbReference type="EMBL" id="KOY51869.1"/>
    </source>
</evidence>
<dbReference type="PANTHER" id="PTHR47505">
    <property type="entry name" value="DNA UTILIZATION PROTEIN YHGH"/>
    <property type="match status" value="1"/>
</dbReference>
<name>A0A0M9CGT5_9FLAO</name>
<dbReference type="EMBL" id="FNUE01000001">
    <property type="protein sequence ID" value="SEE01091.1"/>
    <property type="molecule type" value="Genomic_DNA"/>
</dbReference>
<dbReference type="STRING" id="1300348.I602_1429"/>
<proteinExistence type="inferred from homology"/>
<dbReference type="InterPro" id="IPR000836">
    <property type="entry name" value="PRTase_dom"/>
</dbReference>
<reference evidence="3 5" key="2">
    <citation type="submission" date="2016-10" db="EMBL/GenBank/DDBJ databases">
        <authorList>
            <person name="Varghese N."/>
            <person name="Submissions S."/>
        </authorList>
    </citation>
    <scope>NUCLEOTIDE SEQUENCE [LARGE SCALE GENOMIC DNA]</scope>
    <source>
        <strain evidence="3 5">DSW-5</strain>
    </source>
</reference>
<accession>A0A0M9CGT5</accession>
<dbReference type="PANTHER" id="PTHR47505:SF1">
    <property type="entry name" value="DNA UTILIZATION PROTEIN YHGH"/>
    <property type="match status" value="1"/>
</dbReference>
<keyword evidence="5" id="KW-1185">Reference proteome</keyword>
<gene>
    <name evidence="2" type="ORF">I602_1429</name>
    <name evidence="3" type="ORF">SAMN05444353_0339</name>
</gene>
<dbReference type="InterPro" id="IPR051910">
    <property type="entry name" value="ComF/GntX_DNA_util-trans"/>
</dbReference>
<evidence type="ECO:0000313" key="5">
    <source>
        <dbReference type="Proteomes" id="UP000183071"/>
    </source>
</evidence>
<dbReference type="Proteomes" id="UP000183071">
    <property type="component" value="Unassembled WGS sequence"/>
</dbReference>
<dbReference type="SUPFAM" id="SSF53271">
    <property type="entry name" value="PRTase-like"/>
    <property type="match status" value="1"/>
</dbReference>
<dbReference type="Gene3D" id="3.40.50.2020">
    <property type="match status" value="1"/>
</dbReference>
<dbReference type="GO" id="GO:0016740">
    <property type="term" value="F:transferase activity"/>
    <property type="evidence" value="ECO:0007669"/>
    <property type="project" value="UniProtKB-KW"/>
</dbReference>
<evidence type="ECO:0000313" key="3">
    <source>
        <dbReference type="EMBL" id="SEE01091.1"/>
    </source>
</evidence>
<dbReference type="EMBL" id="LGBR01000001">
    <property type="protein sequence ID" value="KOY51869.1"/>
    <property type="molecule type" value="Genomic_DNA"/>
</dbReference>
<comment type="caution">
    <text evidence="2">The sequence shown here is derived from an EMBL/GenBank/DDBJ whole genome shotgun (WGS) entry which is preliminary data.</text>
</comment>
<protein>
    <submittedName>
        <fullName evidence="3">ComF family protein</fullName>
    </submittedName>
    <submittedName>
        <fullName evidence="2">Putative amidophosphoribosyl-transferase</fullName>
    </submittedName>
</protein>
<evidence type="ECO:0000313" key="4">
    <source>
        <dbReference type="Proteomes" id="UP000037716"/>
    </source>
</evidence>
<dbReference type="Proteomes" id="UP000037716">
    <property type="component" value="Unassembled WGS sequence"/>
</dbReference>
<sequence>MYLSLDFFYAMKILKDLLYLFYPKLCAVCELKLVENETTICTLCRHDLPLTNFTNFRENKVTKTFYGRTLIHKGFALLYYRKKGSARKLIQDLKYRNNQEIGVFFGNWLGELLSENKEFENIDCMVPVPLHPKKLMERGYNQVTKFGERLSYHLDKPLIEDKLKRISATKTQTLKARFERFTNNDTKFELEDAAFFNNKHVLLIDDVITTGATLEACANEFQKATNAKISILTMAFTE</sequence>
<dbReference type="InterPro" id="IPR029057">
    <property type="entry name" value="PRTase-like"/>
</dbReference>
<reference evidence="2 4" key="1">
    <citation type="submission" date="2015-07" db="EMBL/GenBank/DDBJ databases">
        <title>Genome of Polaribacter dokdonenesis DSW-5, isolated from seawater off Dokdo in Korea.</title>
        <authorList>
            <person name="Yoon K."/>
            <person name="Song J.Y."/>
            <person name="Kim J.F."/>
        </authorList>
    </citation>
    <scope>NUCLEOTIDE SEQUENCE [LARGE SCALE GENOMIC DNA]</scope>
    <source>
        <strain evidence="2 4">DSW-5</strain>
    </source>
</reference>
<comment type="similarity">
    <text evidence="1">Belongs to the ComF/GntX family.</text>
</comment>
<organism evidence="2 4">
    <name type="scientific">Polaribacter dokdonensis DSW-5</name>
    <dbReference type="NCBI Taxonomy" id="1300348"/>
    <lineage>
        <taxon>Bacteria</taxon>
        <taxon>Pseudomonadati</taxon>
        <taxon>Bacteroidota</taxon>
        <taxon>Flavobacteriia</taxon>
        <taxon>Flavobacteriales</taxon>
        <taxon>Flavobacteriaceae</taxon>
    </lineage>
</organism>
<evidence type="ECO:0000256" key="1">
    <source>
        <dbReference type="ARBA" id="ARBA00008007"/>
    </source>
</evidence>